<reference evidence="2" key="1">
    <citation type="submission" date="2021-11" db="EMBL/GenBank/DDBJ databases">
        <title>Description of novel Flavobacterium species.</title>
        <authorList>
            <person name="Saticioglu I.B."/>
            <person name="Ay H."/>
            <person name="Altun S."/>
            <person name="Duman M."/>
        </authorList>
    </citation>
    <scope>NUCLEOTIDE SEQUENCE</scope>
    <source>
        <strain evidence="2">F-126</strain>
    </source>
</reference>
<organism evidence="2 3">
    <name type="scientific">Flavobacterium lipolyticum</name>
    <dbReference type="NCBI Taxonomy" id="2893754"/>
    <lineage>
        <taxon>Bacteria</taxon>
        <taxon>Pseudomonadati</taxon>
        <taxon>Bacteroidota</taxon>
        <taxon>Flavobacteriia</taxon>
        <taxon>Flavobacteriales</taxon>
        <taxon>Flavobacteriaceae</taxon>
        <taxon>Flavobacterium</taxon>
    </lineage>
</organism>
<keyword evidence="3" id="KW-1185">Reference proteome</keyword>
<evidence type="ECO:0000313" key="2">
    <source>
        <dbReference type="EMBL" id="MCC9019902.1"/>
    </source>
</evidence>
<feature type="region of interest" description="Disordered" evidence="1">
    <location>
        <begin position="24"/>
        <end position="44"/>
    </location>
</feature>
<name>A0ABS8M547_9FLAO</name>
<proteinExistence type="predicted"/>
<evidence type="ECO:0000256" key="1">
    <source>
        <dbReference type="SAM" id="MobiDB-lite"/>
    </source>
</evidence>
<dbReference type="EMBL" id="JAJJMN010000002">
    <property type="protein sequence ID" value="MCC9019902.1"/>
    <property type="molecule type" value="Genomic_DNA"/>
</dbReference>
<evidence type="ECO:0000313" key="3">
    <source>
        <dbReference type="Proteomes" id="UP001430700"/>
    </source>
</evidence>
<dbReference type="PROSITE" id="PS51257">
    <property type="entry name" value="PROKAR_LIPOPROTEIN"/>
    <property type="match status" value="1"/>
</dbReference>
<comment type="caution">
    <text evidence="2">The sequence shown here is derived from an EMBL/GenBank/DDBJ whole genome shotgun (WGS) entry which is preliminary data.</text>
</comment>
<gene>
    <name evidence="2" type="ORF">LNQ34_19215</name>
</gene>
<evidence type="ECO:0008006" key="4">
    <source>
        <dbReference type="Google" id="ProtNLM"/>
    </source>
</evidence>
<protein>
    <recommendedName>
        <fullName evidence="4">DUF4221 domain-containing protein</fullName>
    </recommendedName>
</protein>
<dbReference type="RefSeq" id="WP_230000905.1">
    <property type="nucleotide sequence ID" value="NZ_JAJJMN010000002.1"/>
</dbReference>
<accession>A0ABS8M547</accession>
<feature type="compositionally biased region" description="Low complexity" evidence="1">
    <location>
        <begin position="29"/>
        <end position="40"/>
    </location>
</feature>
<dbReference type="Proteomes" id="UP001430700">
    <property type="component" value="Unassembled WGS sequence"/>
</dbReference>
<sequence>MNTIKSKLTLILLSFVVFYSCKKEDKSSDNNSNQKNLQSNTKDDVIKGGNTTTLFSFNTAKDNEIVKISGSEVSDDDIFLLAGAKNILLVSKYKKNKPQQLIQSDTLLISDYSHVTIDRQLFLRKKVKNADYFLFALMESPLGNGDHGLYLSFIMLNLNTLKYYTLKYEGEPTLRSDNAVDGEFLENSELDRDIVIKNELYRFANKSKWIYSPSEEEKDINFYKNFEQKWYEDNYTEDGKSSYPAVVKSTYYSEDLFQFNGRGNDDGAIENAAFKIVPYFRHNLIGYDKNKKLYFPIKVESCAHGCAKTIEFLSEHEIEVSYEMNVGQPDTIDLNKIIFTNRP</sequence>